<name>A0A7J7KU84_9MAGN</name>
<accession>A0A7J7KU84</accession>
<organism evidence="2 3">
    <name type="scientific">Kingdonia uniflora</name>
    <dbReference type="NCBI Taxonomy" id="39325"/>
    <lineage>
        <taxon>Eukaryota</taxon>
        <taxon>Viridiplantae</taxon>
        <taxon>Streptophyta</taxon>
        <taxon>Embryophyta</taxon>
        <taxon>Tracheophyta</taxon>
        <taxon>Spermatophyta</taxon>
        <taxon>Magnoliopsida</taxon>
        <taxon>Ranunculales</taxon>
        <taxon>Circaeasteraceae</taxon>
        <taxon>Kingdonia</taxon>
    </lineage>
</organism>
<evidence type="ECO:0000259" key="1">
    <source>
        <dbReference type="Pfam" id="PF10536"/>
    </source>
</evidence>
<reference evidence="2 3" key="1">
    <citation type="journal article" date="2020" name="IScience">
        <title>Genome Sequencing of the Endangered Kingdonia uniflora (Circaeasteraceae, Ranunculales) Reveals Potential Mechanisms of Evolutionary Specialization.</title>
        <authorList>
            <person name="Sun Y."/>
            <person name="Deng T."/>
            <person name="Zhang A."/>
            <person name="Moore M.J."/>
            <person name="Landis J.B."/>
            <person name="Lin N."/>
            <person name="Zhang H."/>
            <person name="Zhang X."/>
            <person name="Huang J."/>
            <person name="Zhang X."/>
            <person name="Sun H."/>
            <person name="Wang H."/>
        </authorList>
    </citation>
    <scope>NUCLEOTIDE SEQUENCE [LARGE SCALE GENOMIC DNA]</scope>
    <source>
        <strain evidence="2">TB1705</strain>
        <tissue evidence="2">Leaf</tissue>
    </source>
</reference>
<feature type="domain" description="Aminotransferase-like plant mobile" evidence="1">
    <location>
        <begin position="197"/>
        <end position="375"/>
    </location>
</feature>
<dbReference type="PANTHER" id="PTHR46033">
    <property type="entry name" value="PROTEIN MAIN-LIKE 2"/>
    <property type="match status" value="1"/>
</dbReference>
<keyword evidence="3" id="KW-1185">Reference proteome</keyword>
<dbReference type="EMBL" id="JACGCM010002894">
    <property type="protein sequence ID" value="KAF6133919.1"/>
    <property type="molecule type" value="Genomic_DNA"/>
</dbReference>
<dbReference type="AlphaFoldDB" id="A0A7J7KU84"/>
<sequence length="382" mass="43715">MEPPISAISPLLLPSSPHGLQLTETTHWAVQMVLQLNHQISLSRLHQMGLLPIRIQPQRLPYQSVIQTYNATTYKLCNADDNASNGDIFYDNGTVNGGLTFMVPLTKEGPNYFFDDGDDGVEYEKESGFDAYARYIHYGVQSMDGYFHNSSYKGHRGEYFRAVYGYTPGHIKSENVSIAHLRTYLTIAADREDDITIAPTFILFMMGHFWFQAANDTVPLGYHAAVNDLDSAALYDWGFAILAFLYHGLDTAVTTGGAITGFSQLLPYWFYEYCRFGHPIVKEEVKYPAYPRLKVRERGNRRKTIDQATNLFILGRYHVDHRTAEAITWDPWLDYAMSKTEDVLTAKLISHKRVPLQIQNGNYKYYLRDRCWRQLEGEACIP</sequence>
<dbReference type="InterPro" id="IPR044824">
    <property type="entry name" value="MAIN-like"/>
</dbReference>
<evidence type="ECO:0000313" key="3">
    <source>
        <dbReference type="Proteomes" id="UP000541444"/>
    </source>
</evidence>
<dbReference type="GO" id="GO:0010073">
    <property type="term" value="P:meristem maintenance"/>
    <property type="evidence" value="ECO:0007669"/>
    <property type="project" value="InterPro"/>
</dbReference>
<gene>
    <name evidence="2" type="ORF">GIB67_040683</name>
</gene>
<evidence type="ECO:0000313" key="2">
    <source>
        <dbReference type="EMBL" id="KAF6133919.1"/>
    </source>
</evidence>
<dbReference type="Proteomes" id="UP000541444">
    <property type="component" value="Unassembled WGS sequence"/>
</dbReference>
<dbReference type="PANTHER" id="PTHR46033:SF8">
    <property type="entry name" value="PROTEIN MAINTENANCE OF MERISTEMS-LIKE"/>
    <property type="match status" value="1"/>
</dbReference>
<comment type="caution">
    <text evidence="2">The sequence shown here is derived from an EMBL/GenBank/DDBJ whole genome shotgun (WGS) entry which is preliminary data.</text>
</comment>
<dbReference type="InterPro" id="IPR019557">
    <property type="entry name" value="AminoTfrase-like_pln_mobile"/>
</dbReference>
<protein>
    <recommendedName>
        <fullName evidence="1">Aminotransferase-like plant mobile domain-containing protein</fullName>
    </recommendedName>
</protein>
<proteinExistence type="predicted"/>
<dbReference type="Pfam" id="PF10536">
    <property type="entry name" value="PMD"/>
    <property type="match status" value="1"/>
</dbReference>